<feature type="chain" id="PRO_5003863269" description="Glycoside hydrolase" evidence="1">
    <location>
        <begin position="20"/>
        <end position="300"/>
    </location>
</feature>
<dbReference type="HOGENOM" id="CLU_058267_2_1_1"/>
<dbReference type="EMBL" id="AHHD01000531">
    <property type="protein sequence ID" value="EKG10041.1"/>
    <property type="molecule type" value="Genomic_DNA"/>
</dbReference>
<proteinExistence type="predicted"/>
<evidence type="ECO:0000256" key="1">
    <source>
        <dbReference type="SAM" id="SignalP"/>
    </source>
</evidence>
<gene>
    <name evidence="2" type="ORF">MPH_12868</name>
</gene>
<dbReference type="Gene3D" id="1.10.530.10">
    <property type="match status" value="1"/>
</dbReference>
<keyword evidence="1" id="KW-0732">Signal</keyword>
<protein>
    <recommendedName>
        <fullName evidence="4">Glycoside hydrolase</fullName>
    </recommendedName>
</protein>
<organism evidence="2 3">
    <name type="scientific">Macrophomina phaseolina (strain MS6)</name>
    <name type="common">Charcoal rot fungus</name>
    <dbReference type="NCBI Taxonomy" id="1126212"/>
    <lineage>
        <taxon>Eukaryota</taxon>
        <taxon>Fungi</taxon>
        <taxon>Dikarya</taxon>
        <taxon>Ascomycota</taxon>
        <taxon>Pezizomycotina</taxon>
        <taxon>Dothideomycetes</taxon>
        <taxon>Dothideomycetes incertae sedis</taxon>
        <taxon>Botryosphaeriales</taxon>
        <taxon>Botryosphaeriaceae</taxon>
        <taxon>Macrophomina</taxon>
    </lineage>
</organism>
<sequence>MYSIATLAVLAPFLGLSQASPYPPEVAAPIPPVTHVGYRVAAWNGTVHPSKTENVPTLTRRATGGVVTSGAAVSTINNQDGIGGGSDTYRLYTGDGSLEAGWPTKEQWVSFEDMFNNNKQIMFNSCGWNGWGANDSGPEIGAIYDAIQQIAQETKVDHRFILAVIIQESKGCVRVPTTGNIDPNIWNPGLMQDHSGDATCNDGQTVQNPCPTSTIFQMVREGTAGTTRGDGLAHVINQAQNTYHVTKSRAFYLAARYYNSGSIGASGNLEDGCCTHCYASDIANRLTGWVLADSKCYFDG</sequence>
<feature type="signal peptide" evidence="1">
    <location>
        <begin position="1"/>
        <end position="19"/>
    </location>
</feature>
<dbReference type="Proteomes" id="UP000007129">
    <property type="component" value="Unassembled WGS sequence"/>
</dbReference>
<dbReference type="VEuPathDB" id="FungiDB:MPH_12868"/>
<evidence type="ECO:0000313" key="2">
    <source>
        <dbReference type="EMBL" id="EKG10041.1"/>
    </source>
</evidence>
<name>K2QJS1_MACPH</name>
<accession>K2QJS1</accession>
<dbReference type="OrthoDB" id="1193027at2759"/>
<reference evidence="2 3" key="1">
    <citation type="journal article" date="2012" name="BMC Genomics">
        <title>Tools to kill: Genome of one of the most destructive plant pathogenic fungi Macrophomina phaseolina.</title>
        <authorList>
            <person name="Islam M.S."/>
            <person name="Haque M.S."/>
            <person name="Islam M.M."/>
            <person name="Emdad E.M."/>
            <person name="Halim A."/>
            <person name="Hossen Q.M.M."/>
            <person name="Hossain M.Z."/>
            <person name="Ahmed B."/>
            <person name="Rahim S."/>
            <person name="Rahman M.S."/>
            <person name="Alam M.M."/>
            <person name="Hou S."/>
            <person name="Wan X."/>
            <person name="Saito J.A."/>
            <person name="Alam M."/>
        </authorList>
    </citation>
    <scope>NUCLEOTIDE SEQUENCE [LARGE SCALE GENOMIC DNA]</scope>
    <source>
        <strain evidence="2 3">MS6</strain>
    </source>
</reference>
<evidence type="ECO:0008006" key="4">
    <source>
        <dbReference type="Google" id="ProtNLM"/>
    </source>
</evidence>
<dbReference type="AlphaFoldDB" id="K2QJS1"/>
<evidence type="ECO:0000313" key="3">
    <source>
        <dbReference type="Proteomes" id="UP000007129"/>
    </source>
</evidence>
<dbReference type="InParanoid" id="K2QJS1"/>
<comment type="caution">
    <text evidence="2">The sequence shown here is derived from an EMBL/GenBank/DDBJ whole genome shotgun (WGS) entry which is preliminary data.</text>
</comment>
<dbReference type="eggNOG" id="ENOG502QTS6">
    <property type="taxonomic scope" value="Eukaryota"/>
</dbReference>